<dbReference type="InParanoid" id="A0A078AA90"/>
<keyword evidence="2" id="KW-1185">Reference proteome</keyword>
<gene>
    <name evidence="1" type="primary">Contig7796.g8314</name>
    <name evidence="1" type="ORF">STYLEM_8161</name>
</gene>
<name>A0A078AA90_STYLE</name>
<sequence>MVHKDDDESFEYAMTHFKLALAQDFAPKLFVVERNSSLRAAIQKILVKVSKQSILTIRPITLNNGLVIL</sequence>
<evidence type="ECO:0000313" key="1">
    <source>
        <dbReference type="EMBL" id="CDW79175.1"/>
    </source>
</evidence>
<organism evidence="1 2">
    <name type="scientific">Stylonychia lemnae</name>
    <name type="common">Ciliate</name>
    <dbReference type="NCBI Taxonomy" id="5949"/>
    <lineage>
        <taxon>Eukaryota</taxon>
        <taxon>Sar</taxon>
        <taxon>Alveolata</taxon>
        <taxon>Ciliophora</taxon>
        <taxon>Intramacronucleata</taxon>
        <taxon>Spirotrichea</taxon>
        <taxon>Stichotrichia</taxon>
        <taxon>Sporadotrichida</taxon>
        <taxon>Oxytrichidae</taxon>
        <taxon>Stylonychinae</taxon>
        <taxon>Stylonychia</taxon>
    </lineage>
</organism>
<proteinExistence type="predicted"/>
<dbReference type="Proteomes" id="UP000039865">
    <property type="component" value="Unassembled WGS sequence"/>
</dbReference>
<reference evidence="1 2" key="1">
    <citation type="submission" date="2014-06" db="EMBL/GenBank/DDBJ databases">
        <authorList>
            <person name="Swart Estienne"/>
        </authorList>
    </citation>
    <scope>NUCLEOTIDE SEQUENCE [LARGE SCALE GENOMIC DNA]</scope>
    <source>
        <strain evidence="1 2">130c</strain>
    </source>
</reference>
<protein>
    <submittedName>
        <fullName evidence="1">Uncharacterized protein</fullName>
    </submittedName>
</protein>
<evidence type="ECO:0000313" key="2">
    <source>
        <dbReference type="Proteomes" id="UP000039865"/>
    </source>
</evidence>
<accession>A0A078AA90</accession>
<dbReference type="EMBL" id="CCKQ01007754">
    <property type="protein sequence ID" value="CDW79175.1"/>
    <property type="molecule type" value="Genomic_DNA"/>
</dbReference>
<dbReference type="AlphaFoldDB" id="A0A078AA90"/>